<evidence type="ECO:0000313" key="11">
    <source>
        <dbReference type="Proteomes" id="UP000284219"/>
    </source>
</evidence>
<dbReference type="Pfam" id="PF00005">
    <property type="entry name" value="ABC_tran"/>
    <property type="match status" value="1"/>
</dbReference>
<dbReference type="InterPro" id="IPR003439">
    <property type="entry name" value="ABC_transporter-like_ATP-bd"/>
</dbReference>
<evidence type="ECO:0000313" key="10">
    <source>
        <dbReference type="EMBL" id="RKD22675.1"/>
    </source>
</evidence>
<comment type="caution">
    <text evidence="10">The sequence shown here is derived from an EMBL/GenBank/DDBJ whole genome shotgun (WGS) entry which is preliminary data.</text>
</comment>
<dbReference type="GO" id="GO:0015087">
    <property type="term" value="F:cobalt ion transmembrane transporter activity"/>
    <property type="evidence" value="ECO:0007669"/>
    <property type="project" value="UniProtKB-ARBA"/>
</dbReference>
<evidence type="ECO:0000256" key="8">
    <source>
        <dbReference type="ARBA" id="ARBA00023136"/>
    </source>
</evidence>
<dbReference type="RefSeq" id="WP_120190152.1">
    <property type="nucleotide sequence ID" value="NZ_MCHY01000009.1"/>
</dbReference>
<comment type="similarity">
    <text evidence="2">Belongs to the ABC transporter superfamily.</text>
</comment>
<dbReference type="NCBIfam" id="TIGR04520">
    <property type="entry name" value="ECF_ATPase_1"/>
    <property type="match status" value="1"/>
</dbReference>
<dbReference type="GO" id="GO:0042626">
    <property type="term" value="F:ATPase-coupled transmembrane transporter activity"/>
    <property type="evidence" value="ECO:0007669"/>
    <property type="project" value="TreeGrafter"/>
</dbReference>
<dbReference type="GO" id="GO:0005524">
    <property type="term" value="F:ATP binding"/>
    <property type="evidence" value="ECO:0007669"/>
    <property type="project" value="UniProtKB-KW"/>
</dbReference>
<name>A0A419SFY7_9BACL</name>
<proteinExistence type="inferred from homology"/>
<dbReference type="PROSITE" id="PS50893">
    <property type="entry name" value="ABC_TRANSPORTER_2"/>
    <property type="match status" value="1"/>
</dbReference>
<accession>A0A419SFY7</accession>
<dbReference type="OrthoDB" id="9784332at2"/>
<dbReference type="PANTHER" id="PTHR43553:SF24">
    <property type="entry name" value="ENERGY-COUPLING FACTOR TRANSPORTER ATP-BINDING PROTEIN ECFA1"/>
    <property type="match status" value="1"/>
</dbReference>
<dbReference type="InterPro" id="IPR017871">
    <property type="entry name" value="ABC_transporter-like_CS"/>
</dbReference>
<keyword evidence="4" id="KW-1003">Cell membrane</keyword>
<dbReference type="SMART" id="SM00382">
    <property type="entry name" value="AAA"/>
    <property type="match status" value="1"/>
</dbReference>
<dbReference type="FunFam" id="3.40.50.300:FF:000224">
    <property type="entry name" value="Energy-coupling factor transporter ATP-binding protein EcfA"/>
    <property type="match status" value="1"/>
</dbReference>
<evidence type="ECO:0000256" key="7">
    <source>
        <dbReference type="ARBA" id="ARBA00022967"/>
    </source>
</evidence>
<dbReference type="GO" id="GO:0016887">
    <property type="term" value="F:ATP hydrolysis activity"/>
    <property type="evidence" value="ECO:0007669"/>
    <property type="project" value="InterPro"/>
</dbReference>
<keyword evidence="7" id="KW-1278">Translocase</keyword>
<dbReference type="InterPro" id="IPR027417">
    <property type="entry name" value="P-loop_NTPase"/>
</dbReference>
<dbReference type="InterPro" id="IPR015856">
    <property type="entry name" value="ABC_transpr_CbiO/EcfA_su"/>
</dbReference>
<gene>
    <name evidence="10" type="ORF">BEP19_10490</name>
</gene>
<dbReference type="EMBL" id="MCHY01000009">
    <property type="protein sequence ID" value="RKD22675.1"/>
    <property type="molecule type" value="Genomic_DNA"/>
</dbReference>
<feature type="domain" description="ABC transporter" evidence="9">
    <location>
        <begin position="2"/>
        <end position="235"/>
    </location>
</feature>
<evidence type="ECO:0000259" key="9">
    <source>
        <dbReference type="PROSITE" id="PS50893"/>
    </source>
</evidence>
<dbReference type="SUPFAM" id="SSF52540">
    <property type="entry name" value="P-loop containing nucleoside triphosphate hydrolases"/>
    <property type="match status" value="1"/>
</dbReference>
<keyword evidence="11" id="KW-1185">Reference proteome</keyword>
<keyword evidence="8" id="KW-0472">Membrane</keyword>
<keyword evidence="5" id="KW-0547">Nucleotide-binding</keyword>
<reference evidence="10 11" key="1">
    <citation type="submission" date="2016-08" db="EMBL/GenBank/DDBJ databases">
        <title>Novel Firmicute Genomes.</title>
        <authorList>
            <person name="Poppleton D.I."/>
            <person name="Gribaldo S."/>
        </authorList>
    </citation>
    <scope>NUCLEOTIDE SEQUENCE [LARGE SCALE GENOMIC DNA]</scope>
    <source>
        <strain evidence="10 11">RAOx-1</strain>
    </source>
</reference>
<keyword evidence="3" id="KW-0813">Transport</keyword>
<evidence type="ECO:0000256" key="2">
    <source>
        <dbReference type="ARBA" id="ARBA00005417"/>
    </source>
</evidence>
<keyword evidence="6" id="KW-0067">ATP-binding</keyword>
<dbReference type="AlphaFoldDB" id="A0A419SFY7"/>
<protein>
    <submittedName>
        <fullName evidence="10">Energy-coupling factor transporter ATPase</fullName>
    </submittedName>
</protein>
<dbReference type="Proteomes" id="UP000284219">
    <property type="component" value="Unassembled WGS sequence"/>
</dbReference>
<evidence type="ECO:0000256" key="5">
    <source>
        <dbReference type="ARBA" id="ARBA00022741"/>
    </source>
</evidence>
<evidence type="ECO:0000256" key="4">
    <source>
        <dbReference type="ARBA" id="ARBA00022475"/>
    </source>
</evidence>
<dbReference type="InterPro" id="IPR030947">
    <property type="entry name" value="EcfA_1"/>
</dbReference>
<organism evidence="10 11">
    <name type="scientific">Ammoniphilus oxalaticus</name>
    <dbReference type="NCBI Taxonomy" id="66863"/>
    <lineage>
        <taxon>Bacteria</taxon>
        <taxon>Bacillati</taxon>
        <taxon>Bacillota</taxon>
        <taxon>Bacilli</taxon>
        <taxon>Bacillales</taxon>
        <taxon>Paenibacillaceae</taxon>
        <taxon>Aneurinibacillus group</taxon>
        <taxon>Ammoniphilus</taxon>
    </lineage>
</organism>
<sequence>MISFKQVCFSYEQEQPALIGIDLTIEAGEFVTIIGHNGSGKSTLAKHMNGLLQPSSGRVSVQGLCASEKENLWRIRQWIGMVFQNPDNQFVAPTVLDDVAFGLENLGVARKEMIERIEWALDQVEMWEYRDRQPHQLSGGQKQRVAVAGILAMKPKVIVLDESTAMLDPIGRQELLETMRKLHQEGITVVNITHYPDEALICDRLLVMNKGELFLQGTPQDVFKQISKLRSIQLDVPFVVELADRLRRKGVPLSVDIWKTDELVERLWNLL</sequence>
<evidence type="ECO:0000256" key="6">
    <source>
        <dbReference type="ARBA" id="ARBA00022840"/>
    </source>
</evidence>
<evidence type="ECO:0000256" key="3">
    <source>
        <dbReference type="ARBA" id="ARBA00022448"/>
    </source>
</evidence>
<dbReference type="InterPro" id="IPR003593">
    <property type="entry name" value="AAA+_ATPase"/>
</dbReference>
<dbReference type="NCBIfam" id="NF010167">
    <property type="entry name" value="PRK13648.1"/>
    <property type="match status" value="1"/>
</dbReference>
<dbReference type="InterPro" id="IPR050095">
    <property type="entry name" value="ECF_ABC_transporter_ATP-bd"/>
</dbReference>
<dbReference type="PROSITE" id="PS00211">
    <property type="entry name" value="ABC_TRANSPORTER_1"/>
    <property type="match status" value="1"/>
</dbReference>
<dbReference type="CDD" id="cd03225">
    <property type="entry name" value="ABC_cobalt_CbiO_domain1"/>
    <property type="match status" value="1"/>
</dbReference>
<dbReference type="Gene3D" id="3.40.50.300">
    <property type="entry name" value="P-loop containing nucleotide triphosphate hydrolases"/>
    <property type="match status" value="1"/>
</dbReference>
<evidence type="ECO:0000256" key="1">
    <source>
        <dbReference type="ARBA" id="ARBA00004202"/>
    </source>
</evidence>
<dbReference type="GO" id="GO:0043190">
    <property type="term" value="C:ATP-binding cassette (ABC) transporter complex"/>
    <property type="evidence" value="ECO:0007669"/>
    <property type="project" value="TreeGrafter"/>
</dbReference>
<dbReference type="PANTHER" id="PTHR43553">
    <property type="entry name" value="HEAVY METAL TRANSPORTER"/>
    <property type="match status" value="1"/>
</dbReference>
<comment type="subcellular location">
    <subcellularLocation>
        <location evidence="1">Cell membrane</location>
        <topology evidence="1">Peripheral membrane protein</topology>
    </subcellularLocation>
</comment>